<dbReference type="InterPro" id="IPR001854">
    <property type="entry name" value="Ribosomal_uL29"/>
</dbReference>
<dbReference type="Proteomes" id="UP000599024">
    <property type="component" value="Unassembled WGS sequence"/>
</dbReference>
<accession>A0A8J6N9F1</accession>
<evidence type="ECO:0000313" key="7">
    <source>
        <dbReference type="Proteomes" id="UP000599024"/>
    </source>
</evidence>
<name>A0A8J6N9F1_9BACT</name>
<dbReference type="Gene3D" id="1.10.287.310">
    <property type="match status" value="1"/>
</dbReference>
<dbReference type="PROSITE" id="PS00579">
    <property type="entry name" value="RIBOSOMAL_L29"/>
    <property type="match status" value="1"/>
</dbReference>
<gene>
    <name evidence="5 6" type="primary">rpmC</name>
    <name evidence="6" type="ORF">H8E79_00485</name>
</gene>
<dbReference type="GO" id="GO:0005840">
    <property type="term" value="C:ribosome"/>
    <property type="evidence" value="ECO:0007669"/>
    <property type="project" value="UniProtKB-KW"/>
</dbReference>
<evidence type="ECO:0000256" key="4">
    <source>
        <dbReference type="ARBA" id="ARBA00035204"/>
    </source>
</evidence>
<proteinExistence type="inferred from homology"/>
<keyword evidence="3 5" id="KW-0687">Ribonucleoprotein</keyword>
<dbReference type="EMBL" id="JACNLK010000008">
    <property type="protein sequence ID" value="MBC8207634.1"/>
    <property type="molecule type" value="Genomic_DNA"/>
</dbReference>
<evidence type="ECO:0000256" key="5">
    <source>
        <dbReference type="HAMAP-Rule" id="MF_00374"/>
    </source>
</evidence>
<reference evidence="6 7" key="1">
    <citation type="submission" date="2020-08" db="EMBL/GenBank/DDBJ databases">
        <title>Bridging the membrane lipid divide: bacteria of the FCB group superphylum have the potential to synthesize archaeal ether lipids.</title>
        <authorList>
            <person name="Villanueva L."/>
            <person name="Von Meijenfeldt F.A.B."/>
            <person name="Westbye A.B."/>
            <person name="Yadav S."/>
            <person name="Hopmans E.C."/>
            <person name="Dutilh B.E."/>
            <person name="Sinninghe Damste J.S."/>
        </authorList>
    </citation>
    <scope>NUCLEOTIDE SEQUENCE [LARGE SCALE GENOMIC DNA]</scope>
    <source>
        <strain evidence="6">NIOZ-UU81</strain>
    </source>
</reference>
<dbReference type="InterPro" id="IPR018254">
    <property type="entry name" value="Ribosomal_uL29_CS"/>
</dbReference>
<dbReference type="SUPFAM" id="SSF46561">
    <property type="entry name" value="Ribosomal protein L29 (L29p)"/>
    <property type="match status" value="1"/>
</dbReference>
<dbReference type="AlphaFoldDB" id="A0A8J6N9F1"/>
<sequence length="63" mass="7413">MKYSELVKMSAEELVKKEKDLREELGKITFQHKIRPLENTALIGLLRKDIARICTLRNQKSEQ</sequence>
<protein>
    <recommendedName>
        <fullName evidence="4 5">Large ribosomal subunit protein uL29</fullName>
    </recommendedName>
</protein>
<dbReference type="HAMAP" id="MF_00374">
    <property type="entry name" value="Ribosomal_uL29"/>
    <property type="match status" value="1"/>
</dbReference>
<dbReference type="GO" id="GO:0003735">
    <property type="term" value="F:structural constituent of ribosome"/>
    <property type="evidence" value="ECO:0007669"/>
    <property type="project" value="InterPro"/>
</dbReference>
<evidence type="ECO:0000256" key="2">
    <source>
        <dbReference type="ARBA" id="ARBA00022980"/>
    </source>
</evidence>
<organism evidence="6 7">
    <name type="scientific">Candidatus Desulfatifera sulfidica</name>
    <dbReference type="NCBI Taxonomy" id="2841691"/>
    <lineage>
        <taxon>Bacteria</taxon>
        <taxon>Pseudomonadati</taxon>
        <taxon>Thermodesulfobacteriota</taxon>
        <taxon>Desulfobulbia</taxon>
        <taxon>Desulfobulbales</taxon>
        <taxon>Desulfobulbaceae</taxon>
        <taxon>Candidatus Desulfatifera</taxon>
    </lineage>
</organism>
<evidence type="ECO:0000256" key="3">
    <source>
        <dbReference type="ARBA" id="ARBA00023274"/>
    </source>
</evidence>
<dbReference type="CDD" id="cd00427">
    <property type="entry name" value="Ribosomal_L29_HIP"/>
    <property type="match status" value="1"/>
</dbReference>
<dbReference type="Pfam" id="PF00831">
    <property type="entry name" value="Ribosomal_L29"/>
    <property type="match status" value="1"/>
</dbReference>
<keyword evidence="2 5" id="KW-0689">Ribosomal protein</keyword>
<evidence type="ECO:0000313" key="6">
    <source>
        <dbReference type="EMBL" id="MBC8207634.1"/>
    </source>
</evidence>
<dbReference type="GO" id="GO:1990904">
    <property type="term" value="C:ribonucleoprotein complex"/>
    <property type="evidence" value="ECO:0007669"/>
    <property type="project" value="UniProtKB-KW"/>
</dbReference>
<comment type="caution">
    <text evidence="6">The sequence shown here is derived from an EMBL/GenBank/DDBJ whole genome shotgun (WGS) entry which is preliminary data.</text>
</comment>
<dbReference type="NCBIfam" id="TIGR00012">
    <property type="entry name" value="L29"/>
    <property type="match status" value="1"/>
</dbReference>
<dbReference type="GO" id="GO:0006412">
    <property type="term" value="P:translation"/>
    <property type="evidence" value="ECO:0007669"/>
    <property type="project" value="UniProtKB-UniRule"/>
</dbReference>
<dbReference type="InterPro" id="IPR036049">
    <property type="entry name" value="Ribosomal_uL29_sf"/>
</dbReference>
<evidence type="ECO:0000256" key="1">
    <source>
        <dbReference type="ARBA" id="ARBA00009254"/>
    </source>
</evidence>
<comment type="similarity">
    <text evidence="1 5">Belongs to the universal ribosomal protein uL29 family.</text>
</comment>